<comment type="caution">
    <text evidence="1">The sequence shown here is derived from an EMBL/GenBank/DDBJ whole genome shotgun (WGS) entry which is preliminary data.</text>
</comment>
<gene>
    <name evidence="1" type="ORF">OPT61_g7420</name>
</gene>
<protein>
    <submittedName>
        <fullName evidence="1">Uncharacterized protein</fullName>
    </submittedName>
</protein>
<name>A0ACC2I3C6_9PLEO</name>
<dbReference type="Proteomes" id="UP001153331">
    <property type="component" value="Unassembled WGS sequence"/>
</dbReference>
<organism evidence="1 2">
    <name type="scientific">Boeremia exigua</name>
    <dbReference type="NCBI Taxonomy" id="749465"/>
    <lineage>
        <taxon>Eukaryota</taxon>
        <taxon>Fungi</taxon>
        <taxon>Dikarya</taxon>
        <taxon>Ascomycota</taxon>
        <taxon>Pezizomycotina</taxon>
        <taxon>Dothideomycetes</taxon>
        <taxon>Pleosporomycetidae</taxon>
        <taxon>Pleosporales</taxon>
        <taxon>Pleosporineae</taxon>
        <taxon>Didymellaceae</taxon>
        <taxon>Boeremia</taxon>
    </lineage>
</organism>
<proteinExistence type="predicted"/>
<dbReference type="EMBL" id="JAPHNI010000607">
    <property type="protein sequence ID" value="KAJ8109499.1"/>
    <property type="molecule type" value="Genomic_DNA"/>
</dbReference>
<evidence type="ECO:0000313" key="2">
    <source>
        <dbReference type="Proteomes" id="UP001153331"/>
    </source>
</evidence>
<keyword evidence="2" id="KW-1185">Reference proteome</keyword>
<accession>A0ACC2I3C6</accession>
<sequence>MTSYWIKTEDWHTAGEPFRIVSQLSPNTLPNAPTVSARRTAILSTPNHPLNTLRQQLCLEPRGHADMYGGFITPPDDAGAHFGVLFWHADGFSTACGHGTIALGYWAVATGLVQAPQGEGVVDVVVDVPSGRVVASVAVRQGKPVHADFVNVLSYQLAKDLEVEVPSRGISVTATLAFGGAVYATVDAAQFGLRVEPKNANQFIDLGREIKKSLGTRAHYGTYDCYGVIFYHEDDSSPDAVRQTNVTVFADGQIDRSPCGSGTCARLAVLLAEGRLSAGRSKLLHGSIVGSVFEGDIVSEETSPIEDGTPACIPRVRGRANLVGRMEFFIDPEDQGSPWETAKEASEKQDMDINTAKGAIVTQGIIVKKAEAYLETTRDVPAKKRTELKHADSKLTAIVKKIAVEQDKTTLEGQTTESRLEKSTADTARIKATSAHRKARKHC</sequence>
<evidence type="ECO:0000313" key="1">
    <source>
        <dbReference type="EMBL" id="KAJ8109499.1"/>
    </source>
</evidence>
<reference evidence="1" key="1">
    <citation type="submission" date="2022-11" db="EMBL/GenBank/DDBJ databases">
        <title>Genome Sequence of Boeremia exigua.</title>
        <authorList>
            <person name="Buettner E."/>
        </authorList>
    </citation>
    <scope>NUCLEOTIDE SEQUENCE</scope>
    <source>
        <strain evidence="1">CU02</strain>
    </source>
</reference>